<gene>
    <name evidence="12" type="ORF">P3S46_00800</name>
</gene>
<dbReference type="InterPro" id="IPR000700">
    <property type="entry name" value="PAS-assoc_C"/>
</dbReference>
<protein>
    <submittedName>
        <fullName evidence="12">PAS domain S-box protein</fullName>
    </submittedName>
</protein>
<dbReference type="SMART" id="SM00086">
    <property type="entry name" value="PAC"/>
    <property type="match status" value="2"/>
</dbReference>
<dbReference type="CDD" id="cd00130">
    <property type="entry name" value="PAS"/>
    <property type="match status" value="2"/>
</dbReference>
<dbReference type="Gene3D" id="3.30.450.20">
    <property type="entry name" value="PAS domain"/>
    <property type="match status" value="2"/>
</dbReference>
<organism evidence="12 13">
    <name type="scientific">Enterobacter cloacae</name>
    <dbReference type="NCBI Taxonomy" id="550"/>
    <lineage>
        <taxon>Bacteria</taxon>
        <taxon>Pseudomonadati</taxon>
        <taxon>Pseudomonadota</taxon>
        <taxon>Gammaproteobacteria</taxon>
        <taxon>Enterobacterales</taxon>
        <taxon>Enterobacteriaceae</taxon>
        <taxon>Enterobacter</taxon>
        <taxon>Enterobacter cloacae complex</taxon>
    </lineage>
</organism>
<dbReference type="PANTHER" id="PTHR44757">
    <property type="entry name" value="DIGUANYLATE CYCLASE DGCP"/>
    <property type="match status" value="1"/>
</dbReference>
<dbReference type="InterPro" id="IPR013767">
    <property type="entry name" value="PAS_fold"/>
</dbReference>
<evidence type="ECO:0000313" key="13">
    <source>
        <dbReference type="Proteomes" id="UP001215180"/>
    </source>
</evidence>
<comment type="subcellular location">
    <subcellularLocation>
        <location evidence="1">Cell inner membrane</location>
        <topology evidence="1">Multi-pass membrane protein</topology>
    </subcellularLocation>
</comment>
<evidence type="ECO:0000256" key="9">
    <source>
        <dbReference type="ARBA" id="ARBA00023136"/>
    </source>
</evidence>
<feature type="domain" description="PAC" evidence="11">
    <location>
        <begin position="176"/>
        <end position="230"/>
    </location>
</feature>
<dbReference type="PROSITE" id="PS50113">
    <property type="entry name" value="PAC"/>
    <property type="match status" value="2"/>
</dbReference>
<dbReference type="RefSeq" id="WP_276200797.1">
    <property type="nucleotide sequence ID" value="NZ_JARJGR010000116.1"/>
</dbReference>
<feature type="domain" description="PAS" evidence="10">
    <location>
        <begin position="103"/>
        <end position="155"/>
    </location>
</feature>
<name>A0AAW6NHI5_ENTCL</name>
<evidence type="ECO:0000256" key="7">
    <source>
        <dbReference type="ARBA" id="ARBA00022741"/>
    </source>
</evidence>
<evidence type="ECO:0000259" key="11">
    <source>
        <dbReference type="PROSITE" id="PS50113"/>
    </source>
</evidence>
<evidence type="ECO:0000256" key="5">
    <source>
        <dbReference type="ARBA" id="ARBA00022692"/>
    </source>
</evidence>
<feature type="domain" description="PAC" evidence="11">
    <location>
        <begin position="51"/>
        <end position="102"/>
    </location>
</feature>
<keyword evidence="8" id="KW-1133">Transmembrane helix</keyword>
<evidence type="ECO:0000256" key="2">
    <source>
        <dbReference type="ARBA" id="ARBA00022475"/>
    </source>
</evidence>
<sequence>VISWDKRMFELYEIPPHIKPTWQLWHAAMVPEDRPHAEQVLRESLQARVPFKLEFRIRVKDGIRHIRSLANRVLNKQGEVERLLGINMDMTEVKQLNEALFQEKERLHITLDSIGEAVLCTDFDMNITFMNPVAEKMSGWSQSEALGQPVLKVLHITFGENGPLMENIHSGDMSRTDIEQDVVLNCRNGGSFDIHYSITPLSTLEGNTIGSVLVIQDVTESRKMLRQLSYSASHDALTHLANRVSIEN</sequence>
<dbReference type="FunFam" id="2.10.70.100:FF:000001">
    <property type="entry name" value="Sensory transduction histidine kinase"/>
    <property type="match status" value="1"/>
</dbReference>
<reference evidence="12" key="1">
    <citation type="submission" date="2023-03" db="EMBL/GenBank/DDBJ databases">
        <title>A Study on Prevalence and Characterization of Enterobacter cloacae strains in China.</title>
        <authorList>
            <person name="Zheng Z."/>
        </authorList>
    </citation>
    <scope>NUCLEOTIDE SEQUENCE</scope>
    <source>
        <strain evidence="12">EC77</strain>
    </source>
</reference>
<evidence type="ECO:0000256" key="4">
    <source>
        <dbReference type="ARBA" id="ARBA00022679"/>
    </source>
</evidence>
<comment type="caution">
    <text evidence="12">The sequence shown here is derived from an EMBL/GenBank/DDBJ whole genome shotgun (WGS) entry which is preliminary data.</text>
</comment>
<keyword evidence="3" id="KW-0997">Cell inner membrane</keyword>
<feature type="non-terminal residue" evidence="12">
    <location>
        <position position="1"/>
    </location>
</feature>
<dbReference type="GO" id="GO:0006355">
    <property type="term" value="P:regulation of DNA-templated transcription"/>
    <property type="evidence" value="ECO:0007669"/>
    <property type="project" value="InterPro"/>
</dbReference>
<dbReference type="Gene3D" id="2.10.70.100">
    <property type="match status" value="1"/>
</dbReference>
<dbReference type="InterPro" id="IPR001610">
    <property type="entry name" value="PAC"/>
</dbReference>
<dbReference type="PROSITE" id="PS50112">
    <property type="entry name" value="PAS"/>
    <property type="match status" value="1"/>
</dbReference>
<evidence type="ECO:0000256" key="8">
    <source>
        <dbReference type="ARBA" id="ARBA00022989"/>
    </source>
</evidence>
<dbReference type="GO" id="GO:0005886">
    <property type="term" value="C:plasma membrane"/>
    <property type="evidence" value="ECO:0007669"/>
    <property type="project" value="UniProtKB-SubCell"/>
</dbReference>
<dbReference type="GO" id="GO:0000166">
    <property type="term" value="F:nucleotide binding"/>
    <property type="evidence" value="ECO:0007669"/>
    <property type="project" value="UniProtKB-KW"/>
</dbReference>
<dbReference type="Proteomes" id="UP001215180">
    <property type="component" value="Unassembled WGS sequence"/>
</dbReference>
<proteinExistence type="predicted"/>
<evidence type="ECO:0000256" key="1">
    <source>
        <dbReference type="ARBA" id="ARBA00004429"/>
    </source>
</evidence>
<keyword evidence="2" id="KW-1003">Cell membrane</keyword>
<evidence type="ECO:0000256" key="3">
    <source>
        <dbReference type="ARBA" id="ARBA00022519"/>
    </source>
</evidence>
<keyword evidence="6" id="KW-0677">Repeat</keyword>
<dbReference type="Pfam" id="PF00989">
    <property type="entry name" value="PAS"/>
    <property type="match status" value="1"/>
</dbReference>
<dbReference type="PANTHER" id="PTHR44757:SF4">
    <property type="entry name" value="DIGUANYLATE CYCLASE DGCE-RELATED"/>
    <property type="match status" value="1"/>
</dbReference>
<dbReference type="NCBIfam" id="TIGR00229">
    <property type="entry name" value="sensory_box"/>
    <property type="match status" value="1"/>
</dbReference>
<dbReference type="AlphaFoldDB" id="A0AAW6NHI5"/>
<dbReference type="GO" id="GO:0016740">
    <property type="term" value="F:transferase activity"/>
    <property type="evidence" value="ECO:0007669"/>
    <property type="project" value="UniProtKB-KW"/>
</dbReference>
<dbReference type="Pfam" id="PF08447">
    <property type="entry name" value="PAS_3"/>
    <property type="match status" value="1"/>
</dbReference>
<feature type="non-terminal residue" evidence="12">
    <location>
        <position position="248"/>
    </location>
</feature>
<keyword evidence="5" id="KW-0812">Transmembrane</keyword>
<evidence type="ECO:0000256" key="6">
    <source>
        <dbReference type="ARBA" id="ARBA00022737"/>
    </source>
</evidence>
<dbReference type="EMBL" id="JARJGR010000116">
    <property type="protein sequence ID" value="MDF3635756.1"/>
    <property type="molecule type" value="Genomic_DNA"/>
</dbReference>
<dbReference type="SUPFAM" id="SSF55785">
    <property type="entry name" value="PYP-like sensor domain (PAS domain)"/>
    <property type="match status" value="2"/>
</dbReference>
<dbReference type="InterPro" id="IPR013655">
    <property type="entry name" value="PAS_fold_3"/>
</dbReference>
<dbReference type="InterPro" id="IPR035965">
    <property type="entry name" value="PAS-like_dom_sf"/>
</dbReference>
<keyword evidence="9" id="KW-0472">Membrane</keyword>
<dbReference type="InterPro" id="IPR052155">
    <property type="entry name" value="Biofilm_reg_signaling"/>
</dbReference>
<evidence type="ECO:0000313" key="12">
    <source>
        <dbReference type="EMBL" id="MDF3635756.1"/>
    </source>
</evidence>
<dbReference type="InterPro" id="IPR000014">
    <property type="entry name" value="PAS"/>
</dbReference>
<dbReference type="SMART" id="SM00091">
    <property type="entry name" value="PAS"/>
    <property type="match status" value="1"/>
</dbReference>
<keyword evidence="4" id="KW-0808">Transferase</keyword>
<evidence type="ECO:0000259" key="10">
    <source>
        <dbReference type="PROSITE" id="PS50112"/>
    </source>
</evidence>
<keyword evidence="7" id="KW-0547">Nucleotide-binding</keyword>
<accession>A0AAW6NHI5</accession>